<dbReference type="NCBIfam" id="TIGR00671">
    <property type="entry name" value="baf"/>
    <property type="match status" value="1"/>
</dbReference>
<dbReference type="HOGENOM" id="CLU_066627_1_0_0"/>
<feature type="active site" description="Proton acceptor" evidence="16">
    <location>
        <position position="98"/>
    </location>
</feature>
<comment type="function">
    <text evidence="16">Catalyzes the phosphorylation of pantothenate (Pan), the first step in CoA biosynthesis.</text>
</comment>
<dbReference type="InterPro" id="IPR043129">
    <property type="entry name" value="ATPase_NBD"/>
</dbReference>
<evidence type="ECO:0000256" key="2">
    <source>
        <dbReference type="ARBA" id="ARBA00001958"/>
    </source>
</evidence>
<dbReference type="AlphaFoldDB" id="B0VI41"/>
<dbReference type="Pfam" id="PF03309">
    <property type="entry name" value="Pan_kinase"/>
    <property type="match status" value="1"/>
</dbReference>
<feature type="binding site" evidence="16">
    <location>
        <position position="121"/>
    </location>
    <ligand>
        <name>ATP</name>
        <dbReference type="ChEBI" id="CHEBI:30616"/>
    </ligand>
</feature>
<keyword evidence="8 16" id="KW-0808">Transferase</keyword>
<dbReference type="CDD" id="cd24015">
    <property type="entry name" value="ASKHA_NBD_PanK-III"/>
    <property type="match status" value="1"/>
</dbReference>
<evidence type="ECO:0000256" key="10">
    <source>
        <dbReference type="ARBA" id="ARBA00022777"/>
    </source>
</evidence>
<dbReference type="KEGG" id="caci:CLOAM1150"/>
<dbReference type="EC" id="2.7.1.33" evidence="6 16"/>
<evidence type="ECO:0000256" key="12">
    <source>
        <dbReference type="ARBA" id="ARBA00022958"/>
    </source>
</evidence>
<evidence type="ECO:0000256" key="6">
    <source>
        <dbReference type="ARBA" id="ARBA00012102"/>
    </source>
</evidence>
<evidence type="ECO:0000256" key="7">
    <source>
        <dbReference type="ARBA" id="ARBA00022490"/>
    </source>
</evidence>
<gene>
    <name evidence="16" type="primary">coaX</name>
    <name evidence="17" type="ordered locus">CLOAM1150</name>
</gene>
<evidence type="ECO:0000256" key="14">
    <source>
        <dbReference type="ARBA" id="ARBA00038036"/>
    </source>
</evidence>
<dbReference type="InterPro" id="IPR004619">
    <property type="entry name" value="Type_III_PanK"/>
</dbReference>
<keyword evidence="18" id="KW-1185">Reference proteome</keyword>
<comment type="subcellular location">
    <subcellularLocation>
        <location evidence="3 16">Cytoplasm</location>
    </subcellularLocation>
</comment>
<evidence type="ECO:0000256" key="16">
    <source>
        <dbReference type="HAMAP-Rule" id="MF_01274"/>
    </source>
</evidence>
<keyword evidence="13 16" id="KW-0173">Coenzyme A biosynthesis</keyword>
<evidence type="ECO:0000256" key="3">
    <source>
        <dbReference type="ARBA" id="ARBA00004496"/>
    </source>
</evidence>
<comment type="caution">
    <text evidence="16">Lacks conserved residue(s) required for the propagation of feature annotation.</text>
</comment>
<dbReference type="Proteomes" id="UP000002019">
    <property type="component" value="Chromosome"/>
</dbReference>
<accession>B0VI41</accession>
<evidence type="ECO:0000256" key="13">
    <source>
        <dbReference type="ARBA" id="ARBA00022993"/>
    </source>
</evidence>
<keyword evidence="7 16" id="KW-0963">Cytoplasm</keyword>
<dbReference type="UniPathway" id="UPA00241">
    <property type="reaction ID" value="UER00352"/>
</dbReference>
<feature type="binding site" evidence="16">
    <location>
        <position position="173"/>
    </location>
    <ligand>
        <name>substrate</name>
    </ligand>
</feature>
<feature type="binding site" evidence="16">
    <location>
        <position position="118"/>
    </location>
    <ligand>
        <name>K(+)</name>
        <dbReference type="ChEBI" id="CHEBI:29103"/>
    </ligand>
</feature>
<evidence type="ECO:0000256" key="8">
    <source>
        <dbReference type="ARBA" id="ARBA00022679"/>
    </source>
</evidence>
<organism evidence="17 18">
    <name type="scientific">Cloacimonas acidaminovorans (strain Evry)</name>
    <dbReference type="NCBI Taxonomy" id="459349"/>
    <lineage>
        <taxon>Bacteria</taxon>
        <taxon>Pseudomonadati</taxon>
        <taxon>Candidatus Cloacimonadota</taxon>
        <taxon>Candidatus Cloacimonadia</taxon>
        <taxon>Candidatus Cloacimonadales</taxon>
        <taxon>Candidatus Cloacimonadaceae</taxon>
        <taxon>Candidatus Cloacimonas</taxon>
    </lineage>
</organism>
<dbReference type="GO" id="GO:0005737">
    <property type="term" value="C:cytoplasm"/>
    <property type="evidence" value="ECO:0007669"/>
    <property type="project" value="UniProtKB-SubCell"/>
</dbReference>
<dbReference type="eggNOG" id="COG1521">
    <property type="taxonomic scope" value="Bacteria"/>
</dbReference>
<keyword evidence="11 16" id="KW-0067">ATP-binding</keyword>
<keyword evidence="10 16" id="KW-0418">Kinase</keyword>
<keyword evidence="9 16" id="KW-0547">Nucleotide-binding</keyword>
<evidence type="ECO:0000256" key="9">
    <source>
        <dbReference type="ARBA" id="ARBA00022741"/>
    </source>
</evidence>
<evidence type="ECO:0000313" key="18">
    <source>
        <dbReference type="Proteomes" id="UP000002019"/>
    </source>
</evidence>
<dbReference type="PANTHER" id="PTHR34265">
    <property type="entry name" value="TYPE III PANTOTHENATE KINASE"/>
    <property type="match status" value="1"/>
</dbReference>
<dbReference type="GO" id="GO:0004594">
    <property type="term" value="F:pantothenate kinase activity"/>
    <property type="evidence" value="ECO:0007669"/>
    <property type="project" value="UniProtKB-UniRule"/>
</dbReference>
<dbReference type="Gene3D" id="3.30.420.40">
    <property type="match status" value="2"/>
</dbReference>
<protein>
    <recommendedName>
        <fullName evidence="15 16">Type III pantothenate kinase</fullName>
        <ecNumber evidence="6 16">2.7.1.33</ecNumber>
    </recommendedName>
    <alternativeName>
        <fullName evidence="16">PanK-III</fullName>
    </alternativeName>
    <alternativeName>
        <fullName evidence="16">Pantothenic acid kinase</fullName>
    </alternativeName>
</protein>
<comment type="pathway">
    <text evidence="4 16">Cofactor biosynthesis; coenzyme A biosynthesis; CoA from (R)-pantothenate: step 1/5.</text>
</comment>
<proteinExistence type="inferred from homology"/>
<evidence type="ECO:0000313" key="17">
    <source>
        <dbReference type="EMBL" id="CAO81012.1"/>
    </source>
</evidence>
<dbReference type="STRING" id="459349.CLOAM1150"/>
<comment type="catalytic activity">
    <reaction evidence="1 16">
        <text>(R)-pantothenate + ATP = (R)-4'-phosphopantothenate + ADP + H(+)</text>
        <dbReference type="Rhea" id="RHEA:16373"/>
        <dbReference type="ChEBI" id="CHEBI:10986"/>
        <dbReference type="ChEBI" id="CHEBI:15378"/>
        <dbReference type="ChEBI" id="CHEBI:29032"/>
        <dbReference type="ChEBI" id="CHEBI:30616"/>
        <dbReference type="ChEBI" id="CHEBI:456216"/>
        <dbReference type="EC" id="2.7.1.33"/>
    </reaction>
</comment>
<evidence type="ECO:0000256" key="5">
    <source>
        <dbReference type="ARBA" id="ARBA00011738"/>
    </source>
</evidence>
<evidence type="ECO:0000256" key="15">
    <source>
        <dbReference type="ARBA" id="ARBA00040883"/>
    </source>
</evidence>
<dbReference type="GO" id="GO:0015937">
    <property type="term" value="P:coenzyme A biosynthetic process"/>
    <property type="evidence" value="ECO:0007669"/>
    <property type="project" value="UniProtKB-UniRule"/>
</dbReference>
<dbReference type="EMBL" id="CU466930">
    <property type="protein sequence ID" value="CAO81012.1"/>
    <property type="molecule type" value="Genomic_DNA"/>
</dbReference>
<dbReference type="GO" id="GO:0005524">
    <property type="term" value="F:ATP binding"/>
    <property type="evidence" value="ECO:0007669"/>
    <property type="project" value="UniProtKB-UniRule"/>
</dbReference>
<name>B0VI41_CLOAI</name>
<keyword evidence="12 16" id="KW-0630">Potassium</keyword>
<dbReference type="PANTHER" id="PTHR34265:SF1">
    <property type="entry name" value="TYPE III PANTOTHENATE KINASE"/>
    <property type="match status" value="1"/>
</dbReference>
<feature type="binding site" evidence="16">
    <location>
        <begin position="14"/>
        <end position="21"/>
    </location>
    <ligand>
        <name>ATP</name>
        <dbReference type="ChEBI" id="CHEBI:30616"/>
    </ligand>
</feature>
<comment type="cofactor">
    <cofactor evidence="16">
        <name>NH4(+)</name>
        <dbReference type="ChEBI" id="CHEBI:28938"/>
    </cofactor>
    <cofactor evidence="16">
        <name>K(+)</name>
        <dbReference type="ChEBI" id="CHEBI:29103"/>
    </cofactor>
    <text evidence="16">A monovalent cation. Ammonium or potassium.</text>
</comment>
<feature type="binding site" evidence="16">
    <location>
        <begin position="96"/>
        <end position="99"/>
    </location>
    <ligand>
        <name>substrate</name>
    </ligand>
</feature>
<keyword evidence="16" id="KW-0479">Metal-binding</keyword>
<comment type="cofactor">
    <cofactor evidence="2">
        <name>K(+)</name>
        <dbReference type="ChEBI" id="CHEBI:29103"/>
    </cofactor>
</comment>
<sequence>MKGKSIWTVCLKSSRENTSDEYYILLGSLLESTTLPEGYKLGLKDIRYIVLGSVVPELTRVWKHLCSKYIQAEVYEINALSPLGISFRVDNPSFIGADLIANAYAAWQKYRTSSIIIDLGTATTIELISQEGMFEGAIIAPGIKIGAESLFSKAAKLYEIELVPPTALLGLNTTEAMLSGIIYGHSFMLDTFIAKIKEQYSQLKPFQTILTGGMSSLIKPYLSEINTIDKGLTLDGFYLALGKILNQ</sequence>
<evidence type="ECO:0000256" key="11">
    <source>
        <dbReference type="ARBA" id="ARBA00022840"/>
    </source>
</evidence>
<dbReference type="GO" id="GO:0046872">
    <property type="term" value="F:metal ion binding"/>
    <property type="evidence" value="ECO:0007669"/>
    <property type="project" value="UniProtKB-KW"/>
</dbReference>
<dbReference type="SUPFAM" id="SSF53067">
    <property type="entry name" value="Actin-like ATPase domain"/>
    <property type="match status" value="2"/>
</dbReference>
<evidence type="ECO:0000256" key="4">
    <source>
        <dbReference type="ARBA" id="ARBA00005225"/>
    </source>
</evidence>
<comment type="similarity">
    <text evidence="14 16">Belongs to the type III pantothenate kinase family.</text>
</comment>
<evidence type="ECO:0000256" key="1">
    <source>
        <dbReference type="ARBA" id="ARBA00001206"/>
    </source>
</evidence>
<comment type="subunit">
    <text evidence="5 16">Homodimer.</text>
</comment>
<dbReference type="HAMAP" id="MF_01274">
    <property type="entry name" value="Pantothen_kinase_3"/>
    <property type="match status" value="1"/>
</dbReference>
<reference evidence="17 18" key="1">
    <citation type="journal article" date="2008" name="J. Bacteriol.">
        <title>'Candidatus Cloacamonas acidaminovorans': genome sequence reconstruction provides a first glimpse of a new bacterial division.</title>
        <authorList>
            <person name="Pelletier E."/>
            <person name="Kreimeyer A."/>
            <person name="Bocs S."/>
            <person name="Rouy Z."/>
            <person name="Gyapay G."/>
            <person name="Chouari R."/>
            <person name="Riviere D."/>
            <person name="Ganesan A."/>
            <person name="Daegelen P."/>
            <person name="Sghir A."/>
            <person name="Cohen G.N."/>
            <person name="Medigue C."/>
            <person name="Weissenbach J."/>
            <person name="Le Paslier D."/>
        </authorList>
    </citation>
    <scope>NUCLEOTIDE SEQUENCE [LARGE SCALE GENOMIC DNA]</scope>
    <source>
        <strain evidence="18">Evry</strain>
    </source>
</reference>